<sequence>MDNQRGQLDRLNPGLFNLGLNISSISDKEQLQDVYLYLSTTRKEDPTPTVHNILECMIAYVENKRPLLKRKALKRLESILNDHPHH</sequence>
<gene>
    <name evidence="1" type="ORF">KUTeg_024783</name>
</gene>
<comment type="caution">
    <text evidence="1">The sequence shown here is derived from an EMBL/GenBank/DDBJ whole genome shotgun (WGS) entry which is preliminary data.</text>
</comment>
<proteinExistence type="predicted"/>
<keyword evidence="2" id="KW-1185">Reference proteome</keyword>
<dbReference type="Proteomes" id="UP001217089">
    <property type="component" value="Unassembled WGS sequence"/>
</dbReference>
<evidence type="ECO:0000313" key="1">
    <source>
        <dbReference type="EMBL" id="KAJ8298252.1"/>
    </source>
</evidence>
<dbReference type="EMBL" id="JARBDR010000923">
    <property type="protein sequence ID" value="KAJ8298252.1"/>
    <property type="molecule type" value="Genomic_DNA"/>
</dbReference>
<name>A0ABQ9DZ23_TEGGR</name>
<organism evidence="1 2">
    <name type="scientific">Tegillarca granosa</name>
    <name type="common">Malaysian cockle</name>
    <name type="synonym">Anadara granosa</name>
    <dbReference type="NCBI Taxonomy" id="220873"/>
    <lineage>
        <taxon>Eukaryota</taxon>
        <taxon>Metazoa</taxon>
        <taxon>Spiralia</taxon>
        <taxon>Lophotrochozoa</taxon>
        <taxon>Mollusca</taxon>
        <taxon>Bivalvia</taxon>
        <taxon>Autobranchia</taxon>
        <taxon>Pteriomorphia</taxon>
        <taxon>Arcoida</taxon>
        <taxon>Arcoidea</taxon>
        <taxon>Arcidae</taxon>
        <taxon>Tegillarca</taxon>
    </lineage>
</organism>
<protein>
    <submittedName>
        <fullName evidence="1">Uncharacterized protein</fullName>
    </submittedName>
</protein>
<reference evidence="1 2" key="1">
    <citation type="submission" date="2022-12" db="EMBL/GenBank/DDBJ databases">
        <title>Chromosome-level genome of Tegillarca granosa.</title>
        <authorList>
            <person name="Kim J."/>
        </authorList>
    </citation>
    <scope>NUCLEOTIDE SEQUENCE [LARGE SCALE GENOMIC DNA]</scope>
    <source>
        <strain evidence="1">Teg-2019</strain>
        <tissue evidence="1">Adductor muscle</tissue>
    </source>
</reference>
<evidence type="ECO:0000313" key="2">
    <source>
        <dbReference type="Proteomes" id="UP001217089"/>
    </source>
</evidence>
<accession>A0ABQ9DZ23</accession>